<evidence type="ECO:0000259" key="3">
    <source>
        <dbReference type="PROSITE" id="PS50109"/>
    </source>
</evidence>
<evidence type="ECO:0000313" key="5">
    <source>
        <dbReference type="Proteomes" id="UP001060336"/>
    </source>
</evidence>
<keyword evidence="5" id="KW-1185">Reference proteome</keyword>
<keyword evidence="4" id="KW-0067">ATP-binding</keyword>
<dbReference type="PANTHER" id="PTHR43065">
    <property type="entry name" value="SENSOR HISTIDINE KINASE"/>
    <property type="match status" value="1"/>
</dbReference>
<comment type="catalytic activity">
    <reaction evidence="1">
        <text>ATP + protein L-histidine = ADP + protein N-phospho-L-histidine.</text>
        <dbReference type="EC" id="2.7.13.3"/>
    </reaction>
</comment>
<gene>
    <name evidence="4" type="ORF">NUH88_22135</name>
</gene>
<dbReference type="GO" id="GO:0004673">
    <property type="term" value="F:protein histidine kinase activity"/>
    <property type="evidence" value="ECO:0007669"/>
    <property type="project" value="UniProtKB-EC"/>
</dbReference>
<sequence>MESPNTMDPAAYAELLQRKLDREIKAREEAEQVLETKSLELFHAREFAERNLRMLKETLSIMRDGFAILGMDCEMVFWNAAVLNHLEITPKTDIKDQSLTDLIKACEPVQVRGEHGDIINGDEGILQTILDQGVVELTMRDGRILVIKSEPLSSMGRPINIRDISSRRQLEQQLMVANKQEALGTLAGGIAHEINTPTQYISDNLRFLQDGFEDVLGAFDAVSEKIESVPEHTEALAGISDQFDIEFLREEVPRAIQQALEGTSQIASIVNAVRLYSHPSGEKREPANIVDLISSATVISRNEWKYVATLEFEPPNDIPLVPVRSDGIKQVLLNLIVNSAQAIAESRDQNAAIADRIRVEVGADEREVSIVIEDTGPGVPEELIDRIFDPFFTTKAPGKGTGQGLAICQRIIVEEHQGTFEYHQSELGGAGFRIALPLA</sequence>
<dbReference type="KEGG" id="naci:NUH88_22135"/>
<dbReference type="Gene3D" id="3.30.450.20">
    <property type="entry name" value="PAS domain"/>
    <property type="match status" value="1"/>
</dbReference>
<dbReference type="Proteomes" id="UP001060336">
    <property type="component" value="Chromosome"/>
</dbReference>
<dbReference type="Gene3D" id="1.10.287.130">
    <property type="match status" value="1"/>
</dbReference>
<evidence type="ECO:0000313" key="4">
    <source>
        <dbReference type="EMBL" id="UUX50071.1"/>
    </source>
</evidence>
<dbReference type="InterPro" id="IPR005467">
    <property type="entry name" value="His_kinase_dom"/>
</dbReference>
<protein>
    <recommendedName>
        <fullName evidence="2">histidine kinase</fullName>
        <ecNumber evidence="2">2.7.13.3</ecNumber>
    </recommendedName>
</protein>
<dbReference type="Pfam" id="PF02518">
    <property type="entry name" value="HATPase_c"/>
    <property type="match status" value="1"/>
</dbReference>
<dbReference type="InterPro" id="IPR003594">
    <property type="entry name" value="HATPase_dom"/>
</dbReference>
<accession>A0A9J7AS34</accession>
<proteinExistence type="predicted"/>
<dbReference type="InterPro" id="IPR036890">
    <property type="entry name" value="HATPase_C_sf"/>
</dbReference>
<dbReference type="AlphaFoldDB" id="A0A9J7AS34"/>
<dbReference type="SMART" id="SM00387">
    <property type="entry name" value="HATPase_c"/>
    <property type="match status" value="1"/>
</dbReference>
<dbReference type="RefSeq" id="WP_257769062.1">
    <property type="nucleotide sequence ID" value="NZ_CP102480.1"/>
</dbReference>
<dbReference type="InterPro" id="IPR004358">
    <property type="entry name" value="Sig_transdc_His_kin-like_C"/>
</dbReference>
<keyword evidence="4" id="KW-0547">Nucleotide-binding</keyword>
<dbReference type="PANTHER" id="PTHR43065:SF50">
    <property type="entry name" value="HISTIDINE KINASE"/>
    <property type="match status" value="1"/>
</dbReference>
<name>A0A9J7AS34_9PROT</name>
<dbReference type="PROSITE" id="PS50109">
    <property type="entry name" value="HIS_KIN"/>
    <property type="match status" value="1"/>
</dbReference>
<dbReference type="GO" id="GO:0005524">
    <property type="term" value="F:ATP binding"/>
    <property type="evidence" value="ECO:0007669"/>
    <property type="project" value="UniProtKB-KW"/>
</dbReference>
<dbReference type="EC" id="2.7.13.3" evidence="2"/>
<dbReference type="EMBL" id="CP102480">
    <property type="protein sequence ID" value="UUX50071.1"/>
    <property type="molecule type" value="Genomic_DNA"/>
</dbReference>
<dbReference type="SUPFAM" id="SSF55874">
    <property type="entry name" value="ATPase domain of HSP90 chaperone/DNA topoisomerase II/histidine kinase"/>
    <property type="match status" value="1"/>
</dbReference>
<feature type="domain" description="Histidine kinase" evidence="3">
    <location>
        <begin position="189"/>
        <end position="439"/>
    </location>
</feature>
<organism evidence="4 5">
    <name type="scientific">Nisaea acidiphila</name>
    <dbReference type="NCBI Taxonomy" id="1862145"/>
    <lineage>
        <taxon>Bacteria</taxon>
        <taxon>Pseudomonadati</taxon>
        <taxon>Pseudomonadota</taxon>
        <taxon>Alphaproteobacteria</taxon>
        <taxon>Rhodospirillales</taxon>
        <taxon>Thalassobaculaceae</taxon>
        <taxon>Nisaea</taxon>
    </lineage>
</organism>
<dbReference type="PRINTS" id="PR00344">
    <property type="entry name" value="BCTRLSENSOR"/>
</dbReference>
<evidence type="ECO:0000256" key="2">
    <source>
        <dbReference type="ARBA" id="ARBA00012438"/>
    </source>
</evidence>
<reference evidence="4" key="1">
    <citation type="submission" date="2022-08" db="EMBL/GenBank/DDBJ databases">
        <title>Nisaea acidiphila sp. nov., isolated from a marine algal debris and emended description of the genus Nisaea Urios et al. 2008.</title>
        <authorList>
            <person name="Kwon K."/>
        </authorList>
    </citation>
    <scope>NUCLEOTIDE SEQUENCE</scope>
    <source>
        <strain evidence="4">MEBiC11861</strain>
    </source>
</reference>
<dbReference type="Gene3D" id="3.30.565.10">
    <property type="entry name" value="Histidine kinase-like ATPase, C-terminal domain"/>
    <property type="match status" value="1"/>
</dbReference>
<evidence type="ECO:0000256" key="1">
    <source>
        <dbReference type="ARBA" id="ARBA00000085"/>
    </source>
</evidence>